<reference evidence="6" key="1">
    <citation type="submission" date="2021-03" db="EMBL/GenBank/DDBJ databases">
        <title>Comparative genomics and phylogenomic investigation of the class Geoglossomycetes provide insights into ecological specialization and systematics.</title>
        <authorList>
            <person name="Melie T."/>
            <person name="Pirro S."/>
            <person name="Miller A.N."/>
            <person name="Quandt A."/>
        </authorList>
    </citation>
    <scope>NUCLEOTIDE SEQUENCE</scope>
    <source>
        <strain evidence="6">CAQ_001_2017</strain>
    </source>
</reference>
<evidence type="ECO:0000256" key="2">
    <source>
        <dbReference type="ARBA" id="ARBA00022692"/>
    </source>
</evidence>
<feature type="transmembrane region" description="Helical" evidence="5">
    <location>
        <begin position="415"/>
        <end position="438"/>
    </location>
</feature>
<sequence>MLGASIICVDIIVQQFSGKRNFKIQESRVFLSASLSLSFGVMLFSALYGMLPSAKRNLQIGGLSPETAAYTLIGCFLGGVVAIQFFSGLLHRFIPTHVVDCDHAHDIEDKAHTDEHEHNEDGHHKIPHHPNHTHFHIHPHNHSHHSPEATKLSEATPLLFRPTANSQRRHTLHEQLPGVENSYAKPTVPTRRQSFQFQLPTTFSSLIRAVKPPCGECGTCFGYSDPCAHQNLDHFQQKTGMFRSASINEGSARRFTRRATAPLNVFLSQGIVEDPIGEAALSPKSQPAANNYLPPFSPLGGQGRDDLQVYDFGGGRRRGSFSGDRRLSFSSTHIHHDTPPHHHHVPTNGFLSIGLQTSIAIALHKLPEGFITYATNHANPQLGFAVFMALFIHNITEGFAMALPLFLALQSRWKAMFWSSLLGGFSQPVGAGVAALWFKLAGEGDMKPGEAVYGIMFAITGRLPIRSSSPQSLLESLEVMLIYEAQNVKQLAS</sequence>
<feature type="transmembrane region" description="Helical" evidence="5">
    <location>
        <begin position="68"/>
        <end position="90"/>
    </location>
</feature>
<dbReference type="EMBL" id="JAGHQM010000874">
    <property type="protein sequence ID" value="KAH0558351.1"/>
    <property type="molecule type" value="Genomic_DNA"/>
</dbReference>
<dbReference type="Pfam" id="PF02535">
    <property type="entry name" value="Zip"/>
    <property type="match status" value="1"/>
</dbReference>
<dbReference type="GO" id="GO:0005385">
    <property type="term" value="F:zinc ion transmembrane transporter activity"/>
    <property type="evidence" value="ECO:0007669"/>
    <property type="project" value="TreeGrafter"/>
</dbReference>
<evidence type="ECO:0000256" key="1">
    <source>
        <dbReference type="ARBA" id="ARBA00004141"/>
    </source>
</evidence>
<keyword evidence="2 5" id="KW-0812">Transmembrane</keyword>
<comment type="subcellular location">
    <subcellularLocation>
        <location evidence="1">Membrane</location>
        <topology evidence="1">Multi-pass membrane protein</topology>
    </subcellularLocation>
</comment>
<dbReference type="GO" id="GO:0016020">
    <property type="term" value="C:membrane"/>
    <property type="evidence" value="ECO:0007669"/>
    <property type="project" value="UniProtKB-SubCell"/>
</dbReference>
<comment type="caution">
    <text evidence="6">The sequence shown here is derived from an EMBL/GenBank/DDBJ whole genome shotgun (WGS) entry which is preliminary data.</text>
</comment>
<gene>
    <name evidence="6" type="ORF">GP486_004990</name>
</gene>
<evidence type="ECO:0000256" key="5">
    <source>
        <dbReference type="SAM" id="Phobius"/>
    </source>
</evidence>
<keyword evidence="7" id="KW-1185">Reference proteome</keyword>
<protein>
    <recommendedName>
        <fullName evidence="8">Zinc/iron permease</fullName>
    </recommendedName>
</protein>
<keyword evidence="3 5" id="KW-1133">Transmembrane helix</keyword>
<evidence type="ECO:0000313" key="6">
    <source>
        <dbReference type="EMBL" id="KAH0558351.1"/>
    </source>
</evidence>
<name>A0A9P8LA47_9PEZI</name>
<evidence type="ECO:0000256" key="4">
    <source>
        <dbReference type="ARBA" id="ARBA00023136"/>
    </source>
</evidence>
<feature type="transmembrane region" description="Helical" evidence="5">
    <location>
        <begin position="382"/>
        <end position="409"/>
    </location>
</feature>
<proteinExistence type="predicted"/>
<dbReference type="AlphaFoldDB" id="A0A9P8LA47"/>
<evidence type="ECO:0000256" key="3">
    <source>
        <dbReference type="ARBA" id="ARBA00022989"/>
    </source>
</evidence>
<feature type="transmembrane region" description="Helical" evidence="5">
    <location>
        <begin position="29"/>
        <end position="48"/>
    </location>
</feature>
<dbReference type="Proteomes" id="UP000750711">
    <property type="component" value="Unassembled WGS sequence"/>
</dbReference>
<dbReference type="InterPro" id="IPR003689">
    <property type="entry name" value="ZIP"/>
</dbReference>
<evidence type="ECO:0008006" key="8">
    <source>
        <dbReference type="Google" id="ProtNLM"/>
    </source>
</evidence>
<keyword evidence="4 5" id="KW-0472">Membrane</keyword>
<evidence type="ECO:0000313" key="7">
    <source>
        <dbReference type="Proteomes" id="UP000750711"/>
    </source>
</evidence>
<organism evidence="6 7">
    <name type="scientific">Trichoglossum hirsutum</name>
    <dbReference type="NCBI Taxonomy" id="265104"/>
    <lineage>
        <taxon>Eukaryota</taxon>
        <taxon>Fungi</taxon>
        <taxon>Dikarya</taxon>
        <taxon>Ascomycota</taxon>
        <taxon>Pezizomycotina</taxon>
        <taxon>Geoglossomycetes</taxon>
        <taxon>Geoglossales</taxon>
        <taxon>Geoglossaceae</taxon>
        <taxon>Trichoglossum</taxon>
    </lineage>
</organism>
<dbReference type="PANTHER" id="PTHR11040">
    <property type="entry name" value="ZINC/IRON TRANSPORTER"/>
    <property type="match status" value="1"/>
</dbReference>
<dbReference type="PANTHER" id="PTHR11040:SF210">
    <property type="entry name" value="ZINC-REGULATED TRANSPORTER 3"/>
    <property type="match status" value="1"/>
</dbReference>
<accession>A0A9P8LA47</accession>